<evidence type="ECO:0000256" key="2">
    <source>
        <dbReference type="ARBA" id="ARBA00011073"/>
    </source>
</evidence>
<dbReference type="PRINTS" id="PR00723">
    <property type="entry name" value="SUBTILISIN"/>
</dbReference>
<dbReference type="Gene3D" id="2.60.40.2310">
    <property type="match status" value="1"/>
</dbReference>
<comment type="caution">
    <text evidence="9">Lacks conserved residue(s) required for the propagation of feature annotation.</text>
</comment>
<sequence>MFDLTLDVSFVTNTQPYIVYMGELPAARTYTTMELHHHNMLESAIGNKQLARESKIHSYGKSFNGFVARLLPHEAQKLQGIWVDCPSFNDVGLGPPPRRWKGNKVIGAKYFNLDPTGPVIPNPSPVDDQGHGTHTSSTVAGSVVRGASFYGVGKGNARGGVPSARIAMYKVCWSVGCSDMDMLAAFDEAIADGVNLISVSIGGPSRRFFSDPIAIGSFHAMRRGVLTSCSAGNDGPRPTSVENVAPWILTVAASTVDRQFTTQVAFGDGKSVQGLSINTFSPEKKMYPLTSGLLAANLSGNEYGNSRGCDYGTLSKDKVMGRIVYCTEGSGNQDMVIKQLGGAGTIIGDEEIEDGSYTTLIAGAFVDMNTVGKNIEIYINSTKNPQAVIYKSAATKFPAPYLASFSSRGPQYINRNILKVINFYSCYSLVLFPFQLSSKMSTFYVKPDLAAPGVDILAAYSKLTSVTGYPEDTRYNVFNIISGTSMACPHAAAAAAYVKSFHPDWTPAAIKSALMTTGKAIVVASAVFDNINNHEVTVFYNYDKFSKYTTKFSFSNLTFFFDSATPIKVKPNDDSFTELGIGSGQISPGKALNPGLVYDIRMNSYIAFLCKEGYNSTDIGILIGIKSFNCSSVKPATGTDGINYPTMHIQLLSGSSDISAVFYRTVKNVGYGASTYKAKVTAPKGLSVEVIPNTLTFTQLRQELSFKVVLKGPPMPTETLTLSALLEWNDSKHNVRSPIVVVRPSL</sequence>
<dbReference type="CDD" id="cd04852">
    <property type="entry name" value="Peptidases_S8_3"/>
    <property type="match status" value="1"/>
</dbReference>
<organism evidence="13 14">
    <name type="scientific">Pisum sativum</name>
    <name type="common">Garden pea</name>
    <name type="synonym">Lathyrus oleraceus</name>
    <dbReference type="NCBI Taxonomy" id="3888"/>
    <lineage>
        <taxon>Eukaryota</taxon>
        <taxon>Viridiplantae</taxon>
        <taxon>Streptophyta</taxon>
        <taxon>Embryophyta</taxon>
        <taxon>Tracheophyta</taxon>
        <taxon>Spermatophyta</taxon>
        <taxon>Magnoliopsida</taxon>
        <taxon>eudicotyledons</taxon>
        <taxon>Gunneridae</taxon>
        <taxon>Pentapetalae</taxon>
        <taxon>rosids</taxon>
        <taxon>fabids</taxon>
        <taxon>Fabales</taxon>
        <taxon>Fabaceae</taxon>
        <taxon>Papilionoideae</taxon>
        <taxon>50 kb inversion clade</taxon>
        <taxon>NPAAA clade</taxon>
        <taxon>Hologalegina</taxon>
        <taxon>IRL clade</taxon>
        <taxon>Fabeae</taxon>
        <taxon>Lathyrus</taxon>
    </lineage>
</organism>
<dbReference type="InterPro" id="IPR015500">
    <property type="entry name" value="Peptidase_S8_subtilisin-rel"/>
</dbReference>
<evidence type="ECO:0008006" key="15">
    <source>
        <dbReference type="Google" id="ProtNLM"/>
    </source>
</evidence>
<evidence type="ECO:0000259" key="10">
    <source>
        <dbReference type="Pfam" id="PF00082"/>
    </source>
</evidence>
<evidence type="ECO:0000256" key="8">
    <source>
        <dbReference type="ARBA" id="ARBA00023180"/>
    </source>
</evidence>
<feature type="domain" description="Inhibitor I9" evidence="11">
    <location>
        <begin position="17"/>
        <end position="79"/>
    </location>
</feature>
<dbReference type="Pfam" id="PF05922">
    <property type="entry name" value="Inhibitor_I9"/>
    <property type="match status" value="1"/>
</dbReference>
<keyword evidence="5" id="KW-0732">Signal</keyword>
<dbReference type="PANTHER" id="PTHR10795">
    <property type="entry name" value="PROPROTEIN CONVERTASE SUBTILISIN/KEXIN"/>
    <property type="match status" value="1"/>
</dbReference>
<evidence type="ECO:0000256" key="5">
    <source>
        <dbReference type="ARBA" id="ARBA00022729"/>
    </source>
</evidence>
<dbReference type="Gramene" id="Psat03G0136200-T2">
    <property type="protein sequence ID" value="KAI5425525.1"/>
    <property type="gene ID" value="KIW84_031362"/>
</dbReference>
<comment type="caution">
    <text evidence="13">The sequence shown here is derived from an EMBL/GenBank/DDBJ whole genome shotgun (WGS) entry which is preliminary data.</text>
</comment>
<accession>A0A9D5B0I4</accession>
<protein>
    <recommendedName>
        <fullName evidence="15">Cucumisin</fullName>
    </recommendedName>
</protein>
<proteinExistence type="inferred from homology"/>
<dbReference type="GO" id="GO:0006508">
    <property type="term" value="P:proteolysis"/>
    <property type="evidence" value="ECO:0007669"/>
    <property type="project" value="UniProtKB-KW"/>
</dbReference>
<dbReference type="EMBL" id="JAMSHJ010000003">
    <property type="protein sequence ID" value="KAI5425525.1"/>
    <property type="molecule type" value="Genomic_DNA"/>
</dbReference>
<keyword evidence="3" id="KW-0964">Secreted</keyword>
<evidence type="ECO:0000256" key="9">
    <source>
        <dbReference type="PROSITE-ProRule" id="PRU01240"/>
    </source>
</evidence>
<dbReference type="InterPro" id="IPR045051">
    <property type="entry name" value="SBT"/>
</dbReference>
<dbReference type="InterPro" id="IPR041469">
    <property type="entry name" value="Subtilisin-like_FN3"/>
</dbReference>
<dbReference type="Pfam" id="PF00082">
    <property type="entry name" value="Peptidase_S8"/>
    <property type="match status" value="1"/>
</dbReference>
<dbReference type="GO" id="GO:0005576">
    <property type="term" value="C:extracellular region"/>
    <property type="evidence" value="ECO:0007669"/>
    <property type="project" value="UniProtKB-SubCell"/>
</dbReference>
<feature type="domain" description="Subtilisin-like protease fibronectin type-III" evidence="12">
    <location>
        <begin position="642"/>
        <end position="741"/>
    </location>
</feature>
<evidence type="ECO:0000256" key="4">
    <source>
        <dbReference type="ARBA" id="ARBA00022670"/>
    </source>
</evidence>
<comment type="subcellular location">
    <subcellularLocation>
        <location evidence="1">Secreted</location>
    </subcellularLocation>
</comment>
<evidence type="ECO:0000259" key="11">
    <source>
        <dbReference type="Pfam" id="PF05922"/>
    </source>
</evidence>
<dbReference type="PROSITE" id="PS51892">
    <property type="entry name" value="SUBTILASE"/>
    <property type="match status" value="1"/>
</dbReference>
<dbReference type="CDD" id="cd02120">
    <property type="entry name" value="PA_subtilisin_like"/>
    <property type="match status" value="1"/>
</dbReference>
<keyword evidence="7" id="KW-0720">Serine protease</keyword>
<dbReference type="PROSITE" id="PS00138">
    <property type="entry name" value="SUBTILASE_SER"/>
    <property type="match status" value="1"/>
</dbReference>
<dbReference type="InterPro" id="IPR036852">
    <property type="entry name" value="Peptidase_S8/S53_dom_sf"/>
</dbReference>
<evidence type="ECO:0000256" key="7">
    <source>
        <dbReference type="ARBA" id="ARBA00022825"/>
    </source>
</evidence>
<name>A0A9D5B0I4_PEA</name>
<dbReference type="AlphaFoldDB" id="A0A9D5B0I4"/>
<dbReference type="InterPro" id="IPR023828">
    <property type="entry name" value="Peptidase_S8_Ser-AS"/>
</dbReference>
<evidence type="ECO:0000256" key="1">
    <source>
        <dbReference type="ARBA" id="ARBA00004613"/>
    </source>
</evidence>
<gene>
    <name evidence="13" type="ORF">KIW84_031362</name>
</gene>
<evidence type="ECO:0000313" key="13">
    <source>
        <dbReference type="EMBL" id="KAI5425525.1"/>
    </source>
</evidence>
<dbReference type="Pfam" id="PF17766">
    <property type="entry name" value="fn3_6"/>
    <property type="match status" value="1"/>
</dbReference>
<keyword evidence="14" id="KW-1185">Reference proteome</keyword>
<dbReference type="SUPFAM" id="SSF52743">
    <property type="entry name" value="Subtilisin-like"/>
    <property type="match status" value="1"/>
</dbReference>
<dbReference type="InterPro" id="IPR000209">
    <property type="entry name" value="Peptidase_S8/S53_dom"/>
</dbReference>
<keyword evidence="4" id="KW-0645">Protease</keyword>
<comment type="similarity">
    <text evidence="2 9">Belongs to the peptidase S8 family.</text>
</comment>
<evidence type="ECO:0000259" key="12">
    <source>
        <dbReference type="Pfam" id="PF17766"/>
    </source>
</evidence>
<dbReference type="Proteomes" id="UP001058974">
    <property type="component" value="Chromosome 3"/>
</dbReference>
<evidence type="ECO:0000256" key="6">
    <source>
        <dbReference type="ARBA" id="ARBA00022801"/>
    </source>
</evidence>
<feature type="domain" description="Peptidase S8/S53" evidence="10">
    <location>
        <begin position="121"/>
        <end position="518"/>
    </location>
</feature>
<keyword evidence="8" id="KW-0325">Glycoprotein</keyword>
<reference evidence="13 14" key="1">
    <citation type="journal article" date="2022" name="Nat. Genet.">
        <title>Improved pea reference genome and pan-genome highlight genomic features and evolutionary characteristics.</title>
        <authorList>
            <person name="Yang T."/>
            <person name="Liu R."/>
            <person name="Luo Y."/>
            <person name="Hu S."/>
            <person name="Wang D."/>
            <person name="Wang C."/>
            <person name="Pandey M.K."/>
            <person name="Ge S."/>
            <person name="Xu Q."/>
            <person name="Li N."/>
            <person name="Li G."/>
            <person name="Huang Y."/>
            <person name="Saxena R.K."/>
            <person name="Ji Y."/>
            <person name="Li M."/>
            <person name="Yan X."/>
            <person name="He Y."/>
            <person name="Liu Y."/>
            <person name="Wang X."/>
            <person name="Xiang C."/>
            <person name="Varshney R.K."/>
            <person name="Ding H."/>
            <person name="Gao S."/>
            <person name="Zong X."/>
        </authorList>
    </citation>
    <scope>NUCLEOTIDE SEQUENCE [LARGE SCALE GENOMIC DNA]</scope>
    <source>
        <strain evidence="13 14">cv. Zhongwan 6</strain>
    </source>
</reference>
<dbReference type="InterPro" id="IPR010259">
    <property type="entry name" value="S8pro/Inhibitor_I9"/>
</dbReference>
<dbReference type="Gene3D" id="3.40.50.200">
    <property type="entry name" value="Peptidase S8/S53 domain"/>
    <property type="match status" value="1"/>
</dbReference>
<keyword evidence="6" id="KW-0378">Hydrolase</keyword>
<dbReference type="InterPro" id="IPR034197">
    <property type="entry name" value="Peptidases_S8_3"/>
</dbReference>
<dbReference type="GO" id="GO:0004252">
    <property type="term" value="F:serine-type endopeptidase activity"/>
    <property type="evidence" value="ECO:0007669"/>
    <property type="project" value="InterPro"/>
</dbReference>
<dbReference type="Gene3D" id="3.50.30.30">
    <property type="match status" value="1"/>
</dbReference>
<evidence type="ECO:0000256" key="3">
    <source>
        <dbReference type="ARBA" id="ARBA00022525"/>
    </source>
</evidence>
<evidence type="ECO:0000313" key="14">
    <source>
        <dbReference type="Proteomes" id="UP001058974"/>
    </source>
</evidence>